<dbReference type="VEuPathDB" id="FungiDB:ASPSYDRAFT_27824"/>
<dbReference type="RefSeq" id="XP_040705979.1">
    <property type="nucleotide sequence ID" value="XM_040844444.1"/>
</dbReference>
<gene>
    <name evidence="2" type="ORF">ASPSYDRAFT_27824</name>
</gene>
<feature type="region of interest" description="Disordered" evidence="1">
    <location>
        <begin position="131"/>
        <end position="156"/>
    </location>
</feature>
<dbReference type="AlphaFoldDB" id="A0A1L9TSB5"/>
<organism evidence="2 3">
    <name type="scientific">Aspergillus sydowii CBS 593.65</name>
    <dbReference type="NCBI Taxonomy" id="1036612"/>
    <lineage>
        <taxon>Eukaryota</taxon>
        <taxon>Fungi</taxon>
        <taxon>Dikarya</taxon>
        <taxon>Ascomycota</taxon>
        <taxon>Pezizomycotina</taxon>
        <taxon>Eurotiomycetes</taxon>
        <taxon>Eurotiomycetidae</taxon>
        <taxon>Eurotiales</taxon>
        <taxon>Aspergillaceae</taxon>
        <taxon>Aspergillus</taxon>
        <taxon>Aspergillus subgen. Nidulantes</taxon>
    </lineage>
</organism>
<feature type="region of interest" description="Disordered" evidence="1">
    <location>
        <begin position="173"/>
        <end position="204"/>
    </location>
</feature>
<dbReference type="EMBL" id="KV878583">
    <property type="protein sequence ID" value="OJJ62173.1"/>
    <property type="molecule type" value="Genomic_DNA"/>
</dbReference>
<dbReference type="Proteomes" id="UP000184356">
    <property type="component" value="Unassembled WGS sequence"/>
</dbReference>
<evidence type="ECO:0000313" key="2">
    <source>
        <dbReference type="EMBL" id="OJJ62173.1"/>
    </source>
</evidence>
<proteinExistence type="predicted"/>
<evidence type="ECO:0000256" key="1">
    <source>
        <dbReference type="SAM" id="MobiDB-lite"/>
    </source>
</evidence>
<sequence>MCHQTITETCGVESGAEAGPEAGAGVNELLSEDSIDLICQFAVPSGLRSNLSGTRPSSPTREPPESLPGLNRGPLLSACRLPASVRIELNRRAEPCRDKISSSSCAVLRNGRIGAKIQKYHAAYQTAYCKDRPKPKQESAQRVKPAAPAPSAGMEIGNHTALLERKMVPERAPWTPIEGSSNQRPRSRPEASRRHVPSSKGLVRMNTRRIQTASPDVLKDRFLTGAWAVGVRSAGPTVRKQRRMRDRRSLHLVAPSSSHWIPIWAQSTALLQQARVAGRVCCGCTGARERTETGDFIITYPTTLAFLPLQAVMAKDFLFRAYLMWLPGAAAPLLAIETVDGARYPHRMGDDRSLAFVVHRRR</sequence>
<evidence type="ECO:0000313" key="3">
    <source>
        <dbReference type="Proteomes" id="UP000184356"/>
    </source>
</evidence>
<name>A0A1L9TSB5_9EURO</name>
<accession>A0A1L9TSB5</accession>
<keyword evidence="3" id="KW-1185">Reference proteome</keyword>
<feature type="region of interest" description="Disordered" evidence="1">
    <location>
        <begin position="49"/>
        <end position="73"/>
    </location>
</feature>
<dbReference type="GeneID" id="63760517"/>
<feature type="compositionally biased region" description="Basic and acidic residues" evidence="1">
    <location>
        <begin position="131"/>
        <end position="141"/>
    </location>
</feature>
<reference evidence="3" key="1">
    <citation type="journal article" date="2017" name="Genome Biol.">
        <title>Comparative genomics reveals high biological diversity and specific adaptations in the industrially and medically important fungal genus Aspergillus.</title>
        <authorList>
            <person name="de Vries R.P."/>
            <person name="Riley R."/>
            <person name="Wiebenga A."/>
            <person name="Aguilar-Osorio G."/>
            <person name="Amillis S."/>
            <person name="Uchima C.A."/>
            <person name="Anderluh G."/>
            <person name="Asadollahi M."/>
            <person name="Askin M."/>
            <person name="Barry K."/>
            <person name="Battaglia E."/>
            <person name="Bayram O."/>
            <person name="Benocci T."/>
            <person name="Braus-Stromeyer S.A."/>
            <person name="Caldana C."/>
            <person name="Canovas D."/>
            <person name="Cerqueira G.C."/>
            <person name="Chen F."/>
            <person name="Chen W."/>
            <person name="Choi C."/>
            <person name="Clum A."/>
            <person name="Dos Santos R.A."/>
            <person name="Damasio A.R."/>
            <person name="Diallinas G."/>
            <person name="Emri T."/>
            <person name="Fekete E."/>
            <person name="Flipphi M."/>
            <person name="Freyberg S."/>
            <person name="Gallo A."/>
            <person name="Gournas C."/>
            <person name="Habgood R."/>
            <person name="Hainaut M."/>
            <person name="Harispe M.L."/>
            <person name="Henrissat B."/>
            <person name="Hilden K.S."/>
            <person name="Hope R."/>
            <person name="Hossain A."/>
            <person name="Karabika E."/>
            <person name="Karaffa L."/>
            <person name="Karanyi Z."/>
            <person name="Krasevec N."/>
            <person name="Kuo A."/>
            <person name="Kusch H."/>
            <person name="LaButti K."/>
            <person name="Lagendijk E.L."/>
            <person name="Lapidus A."/>
            <person name="Levasseur A."/>
            <person name="Lindquist E."/>
            <person name="Lipzen A."/>
            <person name="Logrieco A.F."/>
            <person name="MacCabe A."/>
            <person name="Maekelae M.R."/>
            <person name="Malavazi I."/>
            <person name="Melin P."/>
            <person name="Meyer V."/>
            <person name="Mielnichuk N."/>
            <person name="Miskei M."/>
            <person name="Molnar A.P."/>
            <person name="Mule G."/>
            <person name="Ngan C.Y."/>
            <person name="Orejas M."/>
            <person name="Orosz E."/>
            <person name="Ouedraogo J.P."/>
            <person name="Overkamp K.M."/>
            <person name="Park H.-S."/>
            <person name="Perrone G."/>
            <person name="Piumi F."/>
            <person name="Punt P.J."/>
            <person name="Ram A.F."/>
            <person name="Ramon A."/>
            <person name="Rauscher S."/>
            <person name="Record E."/>
            <person name="Riano-Pachon D.M."/>
            <person name="Robert V."/>
            <person name="Roehrig J."/>
            <person name="Ruller R."/>
            <person name="Salamov A."/>
            <person name="Salih N.S."/>
            <person name="Samson R.A."/>
            <person name="Sandor E."/>
            <person name="Sanguinetti M."/>
            <person name="Schuetze T."/>
            <person name="Sepcic K."/>
            <person name="Shelest E."/>
            <person name="Sherlock G."/>
            <person name="Sophianopoulou V."/>
            <person name="Squina F.M."/>
            <person name="Sun H."/>
            <person name="Susca A."/>
            <person name="Todd R.B."/>
            <person name="Tsang A."/>
            <person name="Unkles S.E."/>
            <person name="van de Wiele N."/>
            <person name="van Rossen-Uffink D."/>
            <person name="Oliveira J.V."/>
            <person name="Vesth T.C."/>
            <person name="Visser J."/>
            <person name="Yu J.-H."/>
            <person name="Zhou M."/>
            <person name="Andersen M.R."/>
            <person name="Archer D.B."/>
            <person name="Baker S.E."/>
            <person name="Benoit I."/>
            <person name="Brakhage A.A."/>
            <person name="Braus G.H."/>
            <person name="Fischer R."/>
            <person name="Frisvad J.C."/>
            <person name="Goldman G.H."/>
            <person name="Houbraken J."/>
            <person name="Oakley B."/>
            <person name="Pocsi I."/>
            <person name="Scazzocchio C."/>
            <person name="Seiboth B."/>
            <person name="vanKuyk P.A."/>
            <person name="Wortman J."/>
            <person name="Dyer P.S."/>
            <person name="Grigoriev I.V."/>
        </authorList>
    </citation>
    <scope>NUCLEOTIDE SEQUENCE [LARGE SCALE GENOMIC DNA]</scope>
    <source>
        <strain evidence="3">CBS 593.65</strain>
    </source>
</reference>
<protein>
    <submittedName>
        <fullName evidence="2">Uncharacterized protein</fullName>
    </submittedName>
</protein>